<comment type="caution">
    <text evidence="2">The sequence shown here is derived from an EMBL/GenBank/DDBJ whole genome shotgun (WGS) entry which is preliminary data.</text>
</comment>
<sequence>MPGLEQYAIAPGPSRSEFNTRQLTSEAPPRGRVWTPRRRLPRMDSLAYILGAPSIGSGPQTLSIIARGGRPKSRHKDVCGQCAGWERGLRGMRSRAENAQIGLLFNFCSWCGAALDGWTWARVELQPAKTLVHAGNEVGVRRLMYWPIYYQTLVKYTASLVAWSERRILQITALVFMRGTKSRAHKDATDITRFAWGVLRSVSQSQAREREATYKGKGRRSPAVRMSITISSQPHPTLSVFMAKREQESGAGVPNLASSVQPRVISPVVAEERTRNSRTDESRDSFGNLGTGSGVTDEKGIRRVWWHRTSVRWPDICGYPRSPGENLRVGPPPEQKQSCSIMQIHDGRIRLARLGGGGAQSRPPGSHTKCHHSAGSQGSGPGSRKFAPSKCGTRAGSRACKTEGHEKQLDECDRSSLGIFASSALWAQPRGRCSGDMMMQRPRGESPRKRRQSTGEGQSGIERGSGA</sequence>
<evidence type="ECO:0000313" key="3">
    <source>
        <dbReference type="Proteomes" id="UP001221757"/>
    </source>
</evidence>
<feature type="region of interest" description="Disordered" evidence="1">
    <location>
        <begin position="429"/>
        <end position="467"/>
    </location>
</feature>
<protein>
    <submittedName>
        <fullName evidence="2">Uncharacterized protein</fullName>
    </submittedName>
</protein>
<proteinExistence type="predicted"/>
<name>A0AAD7CTP2_MYCRO</name>
<feature type="region of interest" description="Disordered" evidence="1">
    <location>
        <begin position="354"/>
        <end position="408"/>
    </location>
</feature>
<feature type="compositionally biased region" description="Polar residues" evidence="1">
    <location>
        <begin position="16"/>
        <end position="25"/>
    </location>
</feature>
<organism evidence="2 3">
    <name type="scientific">Mycena rosella</name>
    <name type="common">Pink bonnet</name>
    <name type="synonym">Agaricus rosellus</name>
    <dbReference type="NCBI Taxonomy" id="1033263"/>
    <lineage>
        <taxon>Eukaryota</taxon>
        <taxon>Fungi</taxon>
        <taxon>Dikarya</taxon>
        <taxon>Basidiomycota</taxon>
        <taxon>Agaricomycotina</taxon>
        <taxon>Agaricomycetes</taxon>
        <taxon>Agaricomycetidae</taxon>
        <taxon>Agaricales</taxon>
        <taxon>Marasmiineae</taxon>
        <taxon>Mycenaceae</taxon>
        <taxon>Mycena</taxon>
    </lineage>
</organism>
<gene>
    <name evidence="2" type="ORF">B0H17DRAFT_1144172</name>
</gene>
<evidence type="ECO:0000313" key="2">
    <source>
        <dbReference type="EMBL" id="KAJ7662963.1"/>
    </source>
</evidence>
<feature type="region of interest" description="Disordered" evidence="1">
    <location>
        <begin position="271"/>
        <end position="294"/>
    </location>
</feature>
<dbReference type="AlphaFoldDB" id="A0AAD7CTP2"/>
<feature type="region of interest" description="Disordered" evidence="1">
    <location>
        <begin position="11"/>
        <end position="33"/>
    </location>
</feature>
<keyword evidence="3" id="KW-1185">Reference proteome</keyword>
<reference evidence="2" key="1">
    <citation type="submission" date="2023-03" db="EMBL/GenBank/DDBJ databases">
        <title>Massive genome expansion in bonnet fungi (Mycena s.s.) driven by repeated elements and novel gene families across ecological guilds.</title>
        <authorList>
            <consortium name="Lawrence Berkeley National Laboratory"/>
            <person name="Harder C.B."/>
            <person name="Miyauchi S."/>
            <person name="Viragh M."/>
            <person name="Kuo A."/>
            <person name="Thoen E."/>
            <person name="Andreopoulos B."/>
            <person name="Lu D."/>
            <person name="Skrede I."/>
            <person name="Drula E."/>
            <person name="Henrissat B."/>
            <person name="Morin E."/>
            <person name="Kohler A."/>
            <person name="Barry K."/>
            <person name="LaButti K."/>
            <person name="Morin E."/>
            <person name="Salamov A."/>
            <person name="Lipzen A."/>
            <person name="Mereny Z."/>
            <person name="Hegedus B."/>
            <person name="Baldrian P."/>
            <person name="Stursova M."/>
            <person name="Weitz H."/>
            <person name="Taylor A."/>
            <person name="Grigoriev I.V."/>
            <person name="Nagy L.G."/>
            <person name="Martin F."/>
            <person name="Kauserud H."/>
        </authorList>
    </citation>
    <scope>NUCLEOTIDE SEQUENCE</scope>
    <source>
        <strain evidence="2">CBHHK067</strain>
    </source>
</reference>
<feature type="compositionally biased region" description="Basic and acidic residues" evidence="1">
    <location>
        <begin position="271"/>
        <end position="284"/>
    </location>
</feature>
<evidence type="ECO:0000256" key="1">
    <source>
        <dbReference type="SAM" id="MobiDB-lite"/>
    </source>
</evidence>
<dbReference type="Proteomes" id="UP001221757">
    <property type="component" value="Unassembled WGS sequence"/>
</dbReference>
<dbReference type="EMBL" id="JARKIE010000236">
    <property type="protein sequence ID" value="KAJ7662963.1"/>
    <property type="molecule type" value="Genomic_DNA"/>
</dbReference>
<accession>A0AAD7CTP2</accession>